<accession>A0A2G9TNU7</accession>
<evidence type="ECO:0000313" key="4">
    <source>
        <dbReference type="EMBL" id="PIO59664.1"/>
    </source>
</evidence>
<dbReference type="InterPro" id="IPR033121">
    <property type="entry name" value="PEPTIDASE_A1"/>
</dbReference>
<dbReference type="GO" id="GO:0004190">
    <property type="term" value="F:aspartic-type endopeptidase activity"/>
    <property type="evidence" value="ECO:0007669"/>
    <property type="project" value="InterPro"/>
</dbReference>
<reference evidence="4 5" key="1">
    <citation type="submission" date="2015-09" db="EMBL/GenBank/DDBJ databases">
        <title>Draft genome of the parasitic nematode Teladorsagia circumcincta isolate WARC Sus (inbred).</title>
        <authorList>
            <person name="Mitreva M."/>
        </authorList>
    </citation>
    <scope>NUCLEOTIDE SEQUENCE [LARGE SCALE GENOMIC DNA]</scope>
    <source>
        <strain evidence="4 5">S</strain>
    </source>
</reference>
<evidence type="ECO:0000256" key="2">
    <source>
        <dbReference type="PIRSR" id="PIRSR601461-2"/>
    </source>
</evidence>
<dbReference type="SUPFAM" id="SSF50630">
    <property type="entry name" value="Acid proteases"/>
    <property type="match status" value="1"/>
</dbReference>
<feature type="domain" description="Peptidase A1" evidence="3">
    <location>
        <begin position="32"/>
        <end position="143"/>
    </location>
</feature>
<dbReference type="EMBL" id="KZ357220">
    <property type="protein sequence ID" value="PIO59664.1"/>
    <property type="molecule type" value="Genomic_DNA"/>
</dbReference>
<dbReference type="InterPro" id="IPR001461">
    <property type="entry name" value="Aspartic_peptidase_A1"/>
</dbReference>
<dbReference type="PANTHER" id="PTHR47966">
    <property type="entry name" value="BETA-SITE APP-CLEAVING ENZYME, ISOFORM A-RELATED"/>
    <property type="match status" value="1"/>
</dbReference>
<feature type="disulfide bond" evidence="2">
    <location>
        <begin position="63"/>
        <end position="70"/>
    </location>
</feature>
<dbReference type="InterPro" id="IPR021109">
    <property type="entry name" value="Peptidase_aspartic_dom_sf"/>
</dbReference>
<dbReference type="OrthoDB" id="6262608at2759"/>
<evidence type="ECO:0000256" key="1">
    <source>
        <dbReference type="ARBA" id="ARBA00007447"/>
    </source>
</evidence>
<dbReference type="GO" id="GO:0006508">
    <property type="term" value="P:proteolysis"/>
    <property type="evidence" value="ECO:0007669"/>
    <property type="project" value="InterPro"/>
</dbReference>
<dbReference type="InterPro" id="IPR034164">
    <property type="entry name" value="Pepsin-like_dom"/>
</dbReference>
<evidence type="ECO:0000313" key="5">
    <source>
        <dbReference type="Proteomes" id="UP000230423"/>
    </source>
</evidence>
<proteinExistence type="inferred from homology"/>
<keyword evidence="5" id="KW-1185">Reference proteome</keyword>
<sequence>MVGKLTADDELLLSVGSLLIMPERKCIFTVSYIGPIQIGTPPQPFLVQFDTGSADLWIPCKGCNLHGAACRNHRKYNFKKSRTFTPNDGIFNITYGSGPVAGLIGHDVVCTSGYDGILGMAWPSEAEIGTSSPVNQILANKVT</sequence>
<protein>
    <recommendedName>
        <fullName evidence="3">Peptidase A1 domain-containing protein</fullName>
    </recommendedName>
</protein>
<keyword evidence="2" id="KW-1015">Disulfide bond</keyword>
<evidence type="ECO:0000259" key="3">
    <source>
        <dbReference type="PROSITE" id="PS51767"/>
    </source>
</evidence>
<dbReference type="PANTHER" id="PTHR47966:SF40">
    <property type="entry name" value="ASPARTIC PROTEASE 3"/>
    <property type="match status" value="1"/>
</dbReference>
<dbReference type="Proteomes" id="UP000230423">
    <property type="component" value="Unassembled WGS sequence"/>
</dbReference>
<dbReference type="AlphaFoldDB" id="A0A2G9TNU7"/>
<dbReference type="Pfam" id="PF00026">
    <property type="entry name" value="Asp"/>
    <property type="match status" value="1"/>
</dbReference>
<name>A0A2G9TNU7_TELCI</name>
<gene>
    <name evidence="4" type="ORF">TELCIR_18869</name>
</gene>
<dbReference type="Gene3D" id="2.40.70.10">
    <property type="entry name" value="Acid Proteases"/>
    <property type="match status" value="1"/>
</dbReference>
<dbReference type="GO" id="GO:0005764">
    <property type="term" value="C:lysosome"/>
    <property type="evidence" value="ECO:0007669"/>
    <property type="project" value="TreeGrafter"/>
</dbReference>
<organism evidence="4 5">
    <name type="scientific">Teladorsagia circumcincta</name>
    <name type="common">Brown stomach worm</name>
    <name type="synonym">Ostertagia circumcincta</name>
    <dbReference type="NCBI Taxonomy" id="45464"/>
    <lineage>
        <taxon>Eukaryota</taxon>
        <taxon>Metazoa</taxon>
        <taxon>Ecdysozoa</taxon>
        <taxon>Nematoda</taxon>
        <taxon>Chromadorea</taxon>
        <taxon>Rhabditida</taxon>
        <taxon>Rhabditina</taxon>
        <taxon>Rhabditomorpha</taxon>
        <taxon>Strongyloidea</taxon>
        <taxon>Trichostrongylidae</taxon>
        <taxon>Teladorsagia</taxon>
    </lineage>
</organism>
<comment type="similarity">
    <text evidence="1">Belongs to the peptidase A1 family.</text>
</comment>
<dbReference type="CDD" id="cd05471">
    <property type="entry name" value="pepsin_like"/>
    <property type="match status" value="1"/>
</dbReference>
<dbReference type="FunFam" id="2.40.70.10:FF:000008">
    <property type="entry name" value="Cathepsin D"/>
    <property type="match status" value="1"/>
</dbReference>
<dbReference type="PROSITE" id="PS51767">
    <property type="entry name" value="PEPTIDASE_A1"/>
    <property type="match status" value="1"/>
</dbReference>